<dbReference type="InterPro" id="IPR029039">
    <property type="entry name" value="Flavoprotein-like_sf"/>
</dbReference>
<evidence type="ECO:0000256" key="4">
    <source>
        <dbReference type="ARBA" id="ARBA00012821"/>
    </source>
</evidence>
<dbReference type="GO" id="GO:0046872">
    <property type="term" value="F:metal ion binding"/>
    <property type="evidence" value="ECO:0007669"/>
    <property type="project" value="UniProtKB-KW"/>
</dbReference>
<dbReference type="PANTHER" id="PTHR13930:SF0">
    <property type="entry name" value="S-ADENOSYL-L-METHIONINE-DEPENDENT TRNA 4-DEMETHYLWYOSINE SYNTHASE TYW1-RELATED"/>
    <property type="match status" value="1"/>
</dbReference>
<comment type="similarity">
    <text evidence="3">Belongs to the TYW1 family.</text>
</comment>
<keyword evidence="9" id="KW-0547">Nucleotide-binding</keyword>
<dbReference type="PRINTS" id="PR00369">
    <property type="entry name" value="FLAVODOXIN"/>
</dbReference>
<reference evidence="17" key="1">
    <citation type="submission" date="2025-08" db="UniProtKB">
        <authorList>
            <consortium name="RefSeq"/>
        </authorList>
    </citation>
    <scope>IDENTIFICATION</scope>
</reference>
<feature type="region of interest" description="Disordered" evidence="15">
    <location>
        <begin position="631"/>
        <end position="652"/>
    </location>
</feature>
<comment type="cofactor">
    <cofactor evidence="1">
        <name>[4Fe-4S] cluster</name>
        <dbReference type="ChEBI" id="CHEBI:49883"/>
    </cofactor>
</comment>
<evidence type="ECO:0000256" key="3">
    <source>
        <dbReference type="ARBA" id="ARBA00010115"/>
    </source>
</evidence>
<dbReference type="Gene3D" id="3.40.50.360">
    <property type="match status" value="1"/>
</dbReference>
<dbReference type="eggNOG" id="KOG1160">
    <property type="taxonomic scope" value="Eukaryota"/>
</dbReference>
<name>A0A1U8A8J3_NELNU</name>
<keyword evidence="7" id="KW-0819">tRNA processing</keyword>
<organism evidence="16 17">
    <name type="scientific">Nelumbo nucifera</name>
    <name type="common">Sacred lotus</name>
    <dbReference type="NCBI Taxonomy" id="4432"/>
    <lineage>
        <taxon>Eukaryota</taxon>
        <taxon>Viridiplantae</taxon>
        <taxon>Streptophyta</taxon>
        <taxon>Embryophyta</taxon>
        <taxon>Tracheophyta</taxon>
        <taxon>Spermatophyta</taxon>
        <taxon>Magnoliopsida</taxon>
        <taxon>Proteales</taxon>
        <taxon>Nelumbonaceae</taxon>
        <taxon>Nelumbo</taxon>
    </lineage>
</organism>
<dbReference type="GO" id="GO:0010181">
    <property type="term" value="F:FMN binding"/>
    <property type="evidence" value="ECO:0007669"/>
    <property type="project" value="InterPro"/>
</dbReference>
<evidence type="ECO:0000313" key="16">
    <source>
        <dbReference type="Proteomes" id="UP000189703"/>
    </source>
</evidence>
<evidence type="ECO:0000313" key="17">
    <source>
        <dbReference type="RefSeq" id="XP_010263670.1"/>
    </source>
</evidence>
<dbReference type="KEGG" id="nnu:104601869"/>
<keyword evidence="16" id="KW-1185">Reference proteome</keyword>
<keyword evidence="12" id="KW-0456">Lyase</keyword>
<keyword evidence="11" id="KW-0411">Iron-sulfur</keyword>
<dbReference type="InterPro" id="IPR008254">
    <property type="entry name" value="Flavodoxin/NO_synth"/>
</dbReference>
<dbReference type="Gene3D" id="3.20.20.70">
    <property type="entry name" value="Aldolase class I"/>
    <property type="match status" value="1"/>
</dbReference>
<comment type="function">
    <text evidence="13">Probable component of the wybutosine biosynthesis pathway. Wybutosine is a hyper modified guanosine with a tricyclic base found at the 3'-position adjacent to the anticodon of eukaryotic phenylalanine tRNA. Catalyzes the condensation of N-methylguanine with 2 carbon atoms from pyruvate to form the tricyclic 4-demethylwyosine, an intermediate in wybutosine biosynthesis.</text>
</comment>
<dbReference type="Proteomes" id="UP000189703">
    <property type="component" value="Unplaced"/>
</dbReference>
<evidence type="ECO:0000256" key="13">
    <source>
        <dbReference type="ARBA" id="ARBA00025368"/>
    </source>
</evidence>
<evidence type="ECO:0000256" key="14">
    <source>
        <dbReference type="ARBA" id="ARBA00049466"/>
    </source>
</evidence>
<dbReference type="AlphaFoldDB" id="A0A1U8A8J3"/>
<keyword evidence="8" id="KW-0479">Metal-binding</keyword>
<dbReference type="SFLD" id="SFLDS00029">
    <property type="entry name" value="Radical_SAM"/>
    <property type="match status" value="1"/>
</dbReference>
<evidence type="ECO:0000256" key="15">
    <source>
        <dbReference type="SAM" id="MobiDB-lite"/>
    </source>
</evidence>
<dbReference type="GO" id="GO:0051539">
    <property type="term" value="F:4 iron, 4 sulfur cluster binding"/>
    <property type="evidence" value="ECO:0007669"/>
    <property type="project" value="UniProtKB-KW"/>
</dbReference>
<dbReference type="SUPFAM" id="SSF52218">
    <property type="entry name" value="Flavoproteins"/>
    <property type="match status" value="1"/>
</dbReference>
<proteinExistence type="inferred from homology"/>
<dbReference type="FunCoup" id="A0A1U8A8J3">
    <property type="interactions" value="3317"/>
</dbReference>
<keyword evidence="5" id="KW-0004">4Fe-4S</keyword>
<dbReference type="RefSeq" id="XP_010263670.1">
    <property type="nucleotide sequence ID" value="XM_010265368.2"/>
</dbReference>
<dbReference type="SFLD" id="SFLDG01071">
    <property type="entry name" value="tRNA_wybutosine-synthesizing"/>
    <property type="match status" value="1"/>
</dbReference>
<evidence type="ECO:0000256" key="9">
    <source>
        <dbReference type="ARBA" id="ARBA00022741"/>
    </source>
</evidence>
<comment type="pathway">
    <text evidence="2">tRNA modification; wybutosine-tRNA(Phe) biosynthesis.</text>
</comment>
<comment type="catalytic activity">
    <reaction evidence="14">
        <text>N(1)-methylguanosine(37) in tRNA(Phe) + pyruvate + S-adenosyl-L-methionine = 4-demethylwyosine(37) in tRNA(Phe) + 5'-deoxyadenosine + L-methionine + CO2 + H2O</text>
        <dbReference type="Rhea" id="RHEA:36347"/>
        <dbReference type="Rhea" id="RHEA-COMP:10164"/>
        <dbReference type="Rhea" id="RHEA-COMP:10165"/>
        <dbReference type="ChEBI" id="CHEBI:15361"/>
        <dbReference type="ChEBI" id="CHEBI:15377"/>
        <dbReference type="ChEBI" id="CHEBI:16526"/>
        <dbReference type="ChEBI" id="CHEBI:17319"/>
        <dbReference type="ChEBI" id="CHEBI:57844"/>
        <dbReference type="ChEBI" id="CHEBI:59789"/>
        <dbReference type="ChEBI" id="CHEBI:64315"/>
        <dbReference type="ChEBI" id="CHEBI:73542"/>
        <dbReference type="EC" id="4.1.3.44"/>
    </reaction>
</comment>
<dbReference type="CDD" id="cd01335">
    <property type="entry name" value="Radical_SAM"/>
    <property type="match status" value="1"/>
</dbReference>
<keyword evidence="6" id="KW-0949">S-adenosyl-L-methionine</keyword>
<dbReference type="EC" id="4.1.3.44" evidence="4"/>
<evidence type="ECO:0000256" key="1">
    <source>
        <dbReference type="ARBA" id="ARBA00001966"/>
    </source>
</evidence>
<evidence type="ECO:0000256" key="6">
    <source>
        <dbReference type="ARBA" id="ARBA00022691"/>
    </source>
</evidence>
<evidence type="ECO:0000256" key="11">
    <source>
        <dbReference type="ARBA" id="ARBA00023014"/>
    </source>
</evidence>
<keyword evidence="10" id="KW-0408">Iron</keyword>
<dbReference type="OMA" id="TMANIPW"/>
<dbReference type="GO" id="GO:0031591">
    <property type="term" value="P:wybutosine biosynthetic process"/>
    <property type="evidence" value="ECO:0000318"/>
    <property type="project" value="GO_Central"/>
</dbReference>
<evidence type="ECO:0000256" key="8">
    <source>
        <dbReference type="ARBA" id="ARBA00022723"/>
    </source>
</evidence>
<dbReference type="FunFam" id="3.20.20.70:FF:000196">
    <property type="entry name" value="S-adenosyl-L-methionine-dependent tRNA 4-demethylwyosine synthase"/>
    <property type="match status" value="1"/>
</dbReference>
<dbReference type="Pfam" id="PF08608">
    <property type="entry name" value="Wyosine_form"/>
    <property type="match status" value="1"/>
</dbReference>
<dbReference type="InterPro" id="IPR007197">
    <property type="entry name" value="rSAM"/>
</dbReference>
<evidence type="ECO:0000256" key="10">
    <source>
        <dbReference type="ARBA" id="ARBA00023004"/>
    </source>
</evidence>
<dbReference type="PANTHER" id="PTHR13930">
    <property type="entry name" value="S-ADENOSYL-L-METHIONINE-DEPENDENT TRNA 4-DEMETHYLWYOSINE SYNTHASE"/>
    <property type="match status" value="1"/>
</dbReference>
<dbReference type="OrthoDB" id="271553at2759"/>
<dbReference type="PROSITE" id="PS50902">
    <property type="entry name" value="FLAVODOXIN_LIKE"/>
    <property type="match status" value="1"/>
</dbReference>
<evidence type="ECO:0000256" key="12">
    <source>
        <dbReference type="ARBA" id="ARBA00023239"/>
    </source>
</evidence>
<dbReference type="SFLD" id="SFLDF00284">
    <property type="entry name" value="tRNA_wybutosine-synthesizing"/>
    <property type="match status" value="1"/>
</dbReference>
<dbReference type="UniPathway" id="UPA00375"/>
<dbReference type="InterPro" id="IPR013917">
    <property type="entry name" value="tRNA_wybutosine-synth"/>
</dbReference>
<dbReference type="SUPFAM" id="SSF102114">
    <property type="entry name" value="Radical SAM enzymes"/>
    <property type="match status" value="1"/>
</dbReference>
<dbReference type="Pfam" id="PF04055">
    <property type="entry name" value="Radical_SAM"/>
    <property type="match status" value="1"/>
</dbReference>
<gene>
    <name evidence="17" type="primary">LOC104601869</name>
</gene>
<dbReference type="Pfam" id="PF00258">
    <property type="entry name" value="Flavodoxin_1"/>
    <property type="match status" value="1"/>
</dbReference>
<feature type="compositionally biased region" description="Basic residues" evidence="15">
    <location>
        <begin position="641"/>
        <end position="652"/>
    </location>
</feature>
<dbReference type="InterPro" id="IPR001094">
    <property type="entry name" value="Flavdoxin-like"/>
</dbReference>
<evidence type="ECO:0000256" key="5">
    <source>
        <dbReference type="ARBA" id="ARBA00022485"/>
    </source>
</evidence>
<dbReference type="GeneID" id="104601869"/>
<dbReference type="GO" id="GO:0102521">
    <property type="term" value="F:tRNA-4-demethylwyosine synthase activity"/>
    <property type="evidence" value="ECO:0007669"/>
    <property type="project" value="UniProtKB-EC"/>
</dbReference>
<dbReference type="InterPro" id="IPR013785">
    <property type="entry name" value="Aldolase_TIM"/>
</dbReference>
<dbReference type="STRING" id="4432.A0A1U8A8J3"/>
<dbReference type="InterPro" id="IPR058240">
    <property type="entry name" value="rSAM_sf"/>
</dbReference>
<dbReference type="PROSITE" id="PS51918">
    <property type="entry name" value="RADICAL_SAM"/>
    <property type="match status" value="1"/>
</dbReference>
<protein>
    <recommendedName>
        <fullName evidence="4">tRNA 4-demethylwyosine synthase (AdoMet-dependent)</fullName>
        <ecNumber evidence="4">4.1.3.44</ecNumber>
    </recommendedName>
</protein>
<accession>A0A1U8A8J3</accession>
<evidence type="ECO:0000256" key="7">
    <source>
        <dbReference type="ARBA" id="ARBA00022694"/>
    </source>
</evidence>
<dbReference type="InterPro" id="IPR034556">
    <property type="entry name" value="tRNA_wybutosine-synthase"/>
</dbReference>
<sequence length="652" mass="73172">MRAEMMGKSSSSLSARFALLALVSASTFYCIWKYRRLRSQRLSSRSRNPNLDISCRRGKLFFVSQTGTSKTLAHRLFDILNSNSIPFDLVDPKDYEPEDLSKETLVLIVASTWEDGKPPPNSNFLANWLAESVDDFRVGSLLFSDCKFAVFGVGSQSYGETFNAVAKDFSKRMRALGASEVLPVCEGDVDAGDLDAVFGAWSWKLVRVLKGGLLENGKPPGTALFTESEVESVDDSEDDYIEENGPESVIVDLEDIAGKAPPRKSSTSAVTNGEVNGKKEMVTPVIRMSLEKQGYKIIGSHSGVKICRWTKSQLRGRGGCYKHSFYGIESHRCMEATPSLACANKCVFCWRHHTNPVGKSWQWKMDDPLEIINGAIDQHTKMIKQMKGVPGVTLERLSEGLLPKHCALSLVGEPIMYPEINILVDELHRRRISTFLVTNAQFPERIRMLKPVTQLYVSVDAATKDSLKAIDRPLFGDFWERFIDSLKALQEKEQRTVFRLTLVKGWNIEDIDAYSKLINIGKPDFIEIKGVTYCGSSATSKLTMENVPWHTDVKAFSEALASKSNGEYEVACEHVHSCCVLLAKVEKFKINGQWFTWIDYEKFHDLVASEKPFSSNDYVAATPSWALYGAEDGGFDPDQSRHRKERHHRPSH</sequence>
<evidence type="ECO:0000256" key="2">
    <source>
        <dbReference type="ARBA" id="ARBA00004797"/>
    </source>
</evidence>